<dbReference type="Pfam" id="PF25975">
    <property type="entry name" value="CzcB_C"/>
    <property type="match status" value="1"/>
</dbReference>
<feature type="domain" description="CzcB-like C-terminal circularly permuted SH3-like" evidence="8">
    <location>
        <begin position="330"/>
        <end position="390"/>
    </location>
</feature>
<dbReference type="Gene3D" id="2.40.30.170">
    <property type="match status" value="1"/>
</dbReference>
<dbReference type="Gene3D" id="2.40.50.100">
    <property type="match status" value="1"/>
</dbReference>
<feature type="domain" description="CusB-like barrel-sandwich hybrid" evidence="6">
    <location>
        <begin position="115"/>
        <end position="228"/>
    </location>
</feature>
<dbReference type="SUPFAM" id="SSF111369">
    <property type="entry name" value="HlyD-like secretion proteins"/>
    <property type="match status" value="1"/>
</dbReference>
<sequence length="423" mass="45359">MISKWMILLAGFAAVLGAPQARAGAEEPEILYWTCGMHPSVRADEPGKCPICNMDLIPVMEEKEPAPAEGEEVELVIGAEAARLARIGTAVVTRMMLSLEIDAPGEIAYDETRAAVISSRVGGWIEKLHADETGMALRKGDPLVEIYSPGLVSAQKEYLLARGTGLEEHAREKLLLLGLSEGQIRTLREGSDISTTLTLLSPVTGTVLHRGVTEGEHIQPGHDLLHIADLTRLWVLADVFENDISFVRVGQDARISIDALPGEEYESRVSFVEPVTSRSTRSTRIRLEIDNREAMLRPGMFARVRIVAPLGGTRAGGEGHGSHAGGSGVLAVPRGAIVNTGRRTVAFVETGPGRYLVRNVKLGVIAGDHYVVLDGLSEGERVVERGSFLLDSQARLAGQAEEVYGGALGKESGKADSPPAHIH</sequence>
<dbReference type="Pfam" id="PF25919">
    <property type="entry name" value="BSH_CusB"/>
    <property type="match status" value="1"/>
</dbReference>
<evidence type="ECO:0000259" key="6">
    <source>
        <dbReference type="Pfam" id="PF25919"/>
    </source>
</evidence>
<feature type="domain" description="CusB-like three alpha-helical bundle" evidence="5">
    <location>
        <begin position="151"/>
        <end position="189"/>
    </location>
</feature>
<feature type="signal peptide" evidence="3">
    <location>
        <begin position="1"/>
        <end position="23"/>
    </location>
</feature>
<dbReference type="Pfam" id="PF19335">
    <property type="entry name" value="HMBD"/>
    <property type="match status" value="1"/>
</dbReference>
<dbReference type="InterPro" id="IPR006143">
    <property type="entry name" value="RND_pump_MFP"/>
</dbReference>
<dbReference type="EMBL" id="DSEC01000134">
    <property type="protein sequence ID" value="HER43188.1"/>
    <property type="molecule type" value="Genomic_DNA"/>
</dbReference>
<comment type="similarity">
    <text evidence="1">Belongs to the membrane fusion protein (MFP) (TC 8.A.1) family.</text>
</comment>
<feature type="domain" description="Heavy metal binding" evidence="4">
    <location>
        <begin position="32"/>
        <end position="59"/>
    </location>
</feature>
<dbReference type="FunFam" id="2.40.30.170:FF:000010">
    <property type="entry name" value="Efflux RND transporter periplasmic adaptor subunit"/>
    <property type="match status" value="1"/>
</dbReference>
<dbReference type="NCBIfam" id="TIGR01730">
    <property type="entry name" value="RND_mfp"/>
    <property type="match status" value="1"/>
</dbReference>
<name>A0A7V2F387_UNCEI</name>
<evidence type="ECO:0000256" key="2">
    <source>
        <dbReference type="ARBA" id="ARBA00022448"/>
    </source>
</evidence>
<dbReference type="InterPro" id="IPR045800">
    <property type="entry name" value="HMBD"/>
</dbReference>
<dbReference type="PANTHER" id="PTHR30097">
    <property type="entry name" value="CATION EFFLUX SYSTEM PROTEIN CUSB"/>
    <property type="match status" value="1"/>
</dbReference>
<feature type="chain" id="PRO_5030790187" evidence="3">
    <location>
        <begin position="24"/>
        <end position="423"/>
    </location>
</feature>
<dbReference type="GO" id="GO:0022857">
    <property type="term" value="F:transmembrane transporter activity"/>
    <property type="evidence" value="ECO:0007669"/>
    <property type="project" value="InterPro"/>
</dbReference>
<comment type="caution">
    <text evidence="9">The sequence shown here is derived from an EMBL/GenBank/DDBJ whole genome shotgun (WGS) entry which is preliminary data.</text>
</comment>
<dbReference type="Gene3D" id="6.10.140.730">
    <property type="match status" value="1"/>
</dbReference>
<dbReference type="InterPro" id="IPR051909">
    <property type="entry name" value="MFP_Cation_Efflux"/>
</dbReference>
<dbReference type="GO" id="GO:0030288">
    <property type="term" value="C:outer membrane-bounded periplasmic space"/>
    <property type="evidence" value="ECO:0007669"/>
    <property type="project" value="TreeGrafter"/>
</dbReference>
<dbReference type="Pfam" id="PF25869">
    <property type="entry name" value="3HB_CusB"/>
    <property type="match status" value="1"/>
</dbReference>
<keyword evidence="2" id="KW-0813">Transport</keyword>
<gene>
    <name evidence="9" type="ORF">ENO08_01865</name>
</gene>
<dbReference type="GO" id="GO:0060003">
    <property type="term" value="P:copper ion export"/>
    <property type="evidence" value="ECO:0007669"/>
    <property type="project" value="TreeGrafter"/>
</dbReference>
<dbReference type="GO" id="GO:0046914">
    <property type="term" value="F:transition metal ion binding"/>
    <property type="evidence" value="ECO:0007669"/>
    <property type="project" value="TreeGrafter"/>
</dbReference>
<keyword evidence="3" id="KW-0732">Signal</keyword>
<evidence type="ECO:0000259" key="8">
    <source>
        <dbReference type="Pfam" id="PF25975"/>
    </source>
</evidence>
<evidence type="ECO:0000256" key="1">
    <source>
        <dbReference type="ARBA" id="ARBA00009477"/>
    </source>
</evidence>
<dbReference type="InterPro" id="IPR058790">
    <property type="entry name" value="BSH_CusB"/>
</dbReference>
<evidence type="ECO:0000259" key="7">
    <source>
        <dbReference type="Pfam" id="PF25954"/>
    </source>
</evidence>
<dbReference type="Pfam" id="PF25954">
    <property type="entry name" value="Beta-barrel_RND_2"/>
    <property type="match status" value="1"/>
</dbReference>
<evidence type="ECO:0000259" key="5">
    <source>
        <dbReference type="Pfam" id="PF25869"/>
    </source>
</evidence>
<dbReference type="GO" id="GO:0016020">
    <property type="term" value="C:membrane"/>
    <property type="evidence" value="ECO:0007669"/>
    <property type="project" value="InterPro"/>
</dbReference>
<evidence type="ECO:0000256" key="3">
    <source>
        <dbReference type="SAM" id="SignalP"/>
    </source>
</evidence>
<dbReference type="InterPro" id="IPR058649">
    <property type="entry name" value="CzcB_C"/>
</dbReference>
<protein>
    <submittedName>
        <fullName evidence="9">Efflux RND transporter periplasmic adaptor subunit</fullName>
    </submittedName>
</protein>
<feature type="domain" description="CusB-like beta-barrel" evidence="7">
    <location>
        <begin position="233"/>
        <end position="308"/>
    </location>
</feature>
<dbReference type="InterPro" id="IPR058791">
    <property type="entry name" value="3HB_CusB"/>
</dbReference>
<dbReference type="Proteomes" id="UP000886069">
    <property type="component" value="Unassembled WGS sequence"/>
</dbReference>
<dbReference type="AlphaFoldDB" id="A0A7V2F387"/>
<accession>A0A7V2F387</accession>
<organism evidence="9">
    <name type="scientific">Eiseniibacteriota bacterium</name>
    <dbReference type="NCBI Taxonomy" id="2212470"/>
    <lineage>
        <taxon>Bacteria</taxon>
        <taxon>Candidatus Eiseniibacteriota</taxon>
    </lineage>
</organism>
<evidence type="ECO:0000313" key="9">
    <source>
        <dbReference type="EMBL" id="HER43188.1"/>
    </source>
</evidence>
<dbReference type="InterPro" id="IPR058792">
    <property type="entry name" value="Beta-barrel_RND_2"/>
</dbReference>
<dbReference type="Gene3D" id="2.40.420.20">
    <property type="match status" value="1"/>
</dbReference>
<reference evidence="9" key="1">
    <citation type="journal article" date="2020" name="mSystems">
        <title>Genome- and Community-Level Interaction Insights into Carbon Utilization and Element Cycling Functions of Hydrothermarchaeota in Hydrothermal Sediment.</title>
        <authorList>
            <person name="Zhou Z."/>
            <person name="Liu Y."/>
            <person name="Xu W."/>
            <person name="Pan J."/>
            <person name="Luo Z.H."/>
            <person name="Li M."/>
        </authorList>
    </citation>
    <scope>NUCLEOTIDE SEQUENCE [LARGE SCALE GENOMIC DNA]</scope>
    <source>
        <strain evidence="9">SpSt-1233</strain>
    </source>
</reference>
<proteinExistence type="inferred from homology"/>
<evidence type="ECO:0000259" key="4">
    <source>
        <dbReference type="Pfam" id="PF19335"/>
    </source>
</evidence>
<dbReference type="GO" id="GO:0015679">
    <property type="term" value="P:plasma membrane copper ion transport"/>
    <property type="evidence" value="ECO:0007669"/>
    <property type="project" value="TreeGrafter"/>
</dbReference>
<dbReference type="PANTHER" id="PTHR30097:SF4">
    <property type="entry name" value="SLR6042 PROTEIN"/>
    <property type="match status" value="1"/>
</dbReference>